<dbReference type="PANTHER" id="PTHR31984">
    <property type="entry name" value="TRANSPORTER, PUTATIVE (DUF179)-RELATED"/>
    <property type="match status" value="1"/>
</dbReference>
<keyword evidence="1" id="KW-0732">Signal</keyword>
<proteinExistence type="predicted"/>
<dbReference type="Gene3D" id="3.40.1740.10">
    <property type="entry name" value="VC0467-like"/>
    <property type="match status" value="2"/>
</dbReference>
<name>A0A9W7EK45_9STRA</name>
<dbReference type="EMBL" id="BRXY01000258">
    <property type="protein sequence ID" value="GMH81557.1"/>
    <property type="molecule type" value="Genomic_DNA"/>
</dbReference>
<protein>
    <submittedName>
        <fullName evidence="2">Uncharacterized protein</fullName>
    </submittedName>
</protein>
<dbReference type="Pfam" id="PF02622">
    <property type="entry name" value="DUF179"/>
    <property type="match status" value="2"/>
</dbReference>
<evidence type="ECO:0000313" key="3">
    <source>
        <dbReference type="Proteomes" id="UP001165085"/>
    </source>
</evidence>
<dbReference type="PANTHER" id="PTHR31984:SF17">
    <property type="entry name" value="TRANSCRIPTIONAL REGULATOR"/>
    <property type="match status" value="1"/>
</dbReference>
<organism evidence="2 3">
    <name type="scientific">Triparma strigata</name>
    <dbReference type="NCBI Taxonomy" id="1606541"/>
    <lineage>
        <taxon>Eukaryota</taxon>
        <taxon>Sar</taxon>
        <taxon>Stramenopiles</taxon>
        <taxon>Ochrophyta</taxon>
        <taxon>Bolidophyceae</taxon>
        <taxon>Parmales</taxon>
        <taxon>Triparmaceae</taxon>
        <taxon>Triparma</taxon>
    </lineage>
</organism>
<accession>A0A9W7EK45</accession>
<evidence type="ECO:0000256" key="1">
    <source>
        <dbReference type="SAM" id="SignalP"/>
    </source>
</evidence>
<dbReference type="AlphaFoldDB" id="A0A9W7EK45"/>
<keyword evidence="3" id="KW-1185">Reference proteome</keyword>
<gene>
    <name evidence="2" type="ORF">TrST_g5596</name>
</gene>
<dbReference type="OrthoDB" id="272750at2759"/>
<reference evidence="3" key="1">
    <citation type="journal article" date="2023" name="Commun. Biol.">
        <title>Genome analysis of Parmales, the sister group of diatoms, reveals the evolutionary specialization of diatoms from phago-mixotrophs to photoautotrophs.</title>
        <authorList>
            <person name="Ban H."/>
            <person name="Sato S."/>
            <person name="Yoshikawa S."/>
            <person name="Yamada K."/>
            <person name="Nakamura Y."/>
            <person name="Ichinomiya M."/>
            <person name="Sato N."/>
            <person name="Blanc-Mathieu R."/>
            <person name="Endo H."/>
            <person name="Kuwata A."/>
            <person name="Ogata H."/>
        </authorList>
    </citation>
    <scope>NUCLEOTIDE SEQUENCE [LARGE SCALE GENOMIC DNA]</scope>
    <source>
        <strain evidence="3">NIES 3701</strain>
    </source>
</reference>
<dbReference type="SUPFAM" id="SSF143456">
    <property type="entry name" value="VC0467-like"/>
    <property type="match status" value="2"/>
</dbReference>
<comment type="caution">
    <text evidence="2">The sequence shown here is derived from an EMBL/GenBank/DDBJ whole genome shotgun (WGS) entry which is preliminary data.</text>
</comment>
<dbReference type="InterPro" id="IPR003774">
    <property type="entry name" value="AlgH-like"/>
</dbReference>
<feature type="chain" id="PRO_5040796671" evidence="1">
    <location>
        <begin position="28"/>
        <end position="592"/>
    </location>
</feature>
<evidence type="ECO:0000313" key="2">
    <source>
        <dbReference type="EMBL" id="GMH81557.1"/>
    </source>
</evidence>
<dbReference type="Proteomes" id="UP001165085">
    <property type="component" value="Unassembled WGS sequence"/>
</dbReference>
<sequence>MDGITRRLASRRLLWILLLSLLQSSSPWNVYNVAKIRPPTRLFTSSADPPSDPSSDSLPLDPDWQSFRARLIASSKNQSLPTSTPWAYESKGNIERGSLILGSCGDVGSMIGFGLRQQYFHKSVMLILEHSDKFTKGIILNRPQLKKLPPSLGGFECWFGGDVQNADSLRPDYVCLHTLKGESAKRASMNVCQDVHWTTLENARVLIEEGEGTVDDFWVFGGYAGWSGGQLRDELSRKSWHMASADSHLLLAEMSRQARDPDLRDAGLSTWENLMVLIGLEDQVKRTRNSFPDLMLKEWAAENLVEKADEEEVDTPPSTQDILRTTTPVERLIKSANEAARGEMIGAGTLVVAVPKERSPHLLNRQYMHKSLVLLIQDDEVASIGVILNRPSPNGVEITVSGTKIVKPILFGGEFSMKDSPPLLWLHNKKSLKAKNLGKPLGLTPNAIYKCTAREAIKSLEEGTSEVDDFIIVSGVSVWTKGEKGIVRGMKGEIKKGKFEVVGGEKVNGPGGAWSKITAQKTISKDSLYFTTSSSESIWKHCVSSVDGRGEVVYRSDVTCVKLADDALRNWLRMFMTGIEDEEESLGLEGSG</sequence>
<feature type="signal peptide" evidence="1">
    <location>
        <begin position="1"/>
        <end position="27"/>
    </location>
</feature>